<name>A0A371HLI7_MUCPR</name>
<evidence type="ECO:0000313" key="1">
    <source>
        <dbReference type="EMBL" id="RDY03620.1"/>
    </source>
</evidence>
<sequence length="65" mass="7391">MAQQQAAMAQQHEAATFVVPPEFQGLVEFKKNDPPQLMERSSLSISQLVLGMSRRWSFCDYFRGA</sequence>
<dbReference type="Proteomes" id="UP000257109">
    <property type="component" value="Unassembled WGS sequence"/>
</dbReference>
<dbReference type="AlphaFoldDB" id="A0A371HLI7"/>
<keyword evidence="2" id="KW-1185">Reference proteome</keyword>
<accession>A0A371HLI7</accession>
<proteinExistence type="predicted"/>
<comment type="caution">
    <text evidence="1">The sequence shown here is derived from an EMBL/GenBank/DDBJ whole genome shotgun (WGS) entry which is preliminary data.</text>
</comment>
<feature type="non-terminal residue" evidence="1">
    <location>
        <position position="1"/>
    </location>
</feature>
<evidence type="ECO:0000313" key="2">
    <source>
        <dbReference type="Proteomes" id="UP000257109"/>
    </source>
</evidence>
<dbReference type="EMBL" id="QJKJ01002255">
    <property type="protein sequence ID" value="RDY03620.1"/>
    <property type="molecule type" value="Genomic_DNA"/>
</dbReference>
<gene>
    <name evidence="1" type="ORF">CR513_12775</name>
</gene>
<protein>
    <submittedName>
        <fullName evidence="1">Uncharacterized protein</fullName>
    </submittedName>
</protein>
<reference evidence="1" key="1">
    <citation type="submission" date="2018-05" db="EMBL/GenBank/DDBJ databases">
        <title>Draft genome of Mucuna pruriens seed.</title>
        <authorList>
            <person name="Nnadi N.E."/>
            <person name="Vos R."/>
            <person name="Hasami M.H."/>
            <person name="Devisetty U.K."/>
            <person name="Aguiy J.C."/>
        </authorList>
    </citation>
    <scope>NUCLEOTIDE SEQUENCE [LARGE SCALE GENOMIC DNA]</scope>
    <source>
        <strain evidence="1">JCA_2017</strain>
    </source>
</reference>
<organism evidence="1 2">
    <name type="scientific">Mucuna pruriens</name>
    <name type="common">Velvet bean</name>
    <name type="synonym">Dolichos pruriens</name>
    <dbReference type="NCBI Taxonomy" id="157652"/>
    <lineage>
        <taxon>Eukaryota</taxon>
        <taxon>Viridiplantae</taxon>
        <taxon>Streptophyta</taxon>
        <taxon>Embryophyta</taxon>
        <taxon>Tracheophyta</taxon>
        <taxon>Spermatophyta</taxon>
        <taxon>Magnoliopsida</taxon>
        <taxon>eudicotyledons</taxon>
        <taxon>Gunneridae</taxon>
        <taxon>Pentapetalae</taxon>
        <taxon>rosids</taxon>
        <taxon>fabids</taxon>
        <taxon>Fabales</taxon>
        <taxon>Fabaceae</taxon>
        <taxon>Papilionoideae</taxon>
        <taxon>50 kb inversion clade</taxon>
        <taxon>NPAAA clade</taxon>
        <taxon>indigoferoid/millettioid clade</taxon>
        <taxon>Phaseoleae</taxon>
        <taxon>Mucuna</taxon>
    </lineage>
</organism>